<keyword evidence="4" id="KW-1185">Reference proteome</keyword>
<dbReference type="Proteomes" id="UP000663832">
    <property type="component" value="Unassembled WGS sequence"/>
</dbReference>
<evidence type="ECO:0000313" key="2">
    <source>
        <dbReference type="EMBL" id="CAF1424937.1"/>
    </source>
</evidence>
<reference evidence="2" key="1">
    <citation type="submission" date="2021-02" db="EMBL/GenBank/DDBJ databases">
        <authorList>
            <person name="Nowell W R."/>
        </authorList>
    </citation>
    <scope>NUCLEOTIDE SEQUENCE</scope>
</reference>
<gene>
    <name evidence="1" type="ORF">BJG266_LOCUS6055</name>
    <name evidence="2" type="ORF">QVE165_LOCUS38552</name>
    <name evidence="3" type="ORF">QVE165_LOCUS38595</name>
</gene>
<comment type="caution">
    <text evidence="2">The sequence shown here is derived from an EMBL/GenBank/DDBJ whole genome shotgun (WGS) entry which is preliminary data.</text>
</comment>
<sequence length="99" mass="11793">MFDGHQNDYPLLFVGGTNYNRGRTQQLPATKRRYVLERYPSRKRGTAEYNPLYDTFQPITPPHFHYQAQNRPGSIYERPCTNSYEHEQQLLTRERNNGE</sequence>
<dbReference type="Proteomes" id="UP000663877">
    <property type="component" value="Unassembled WGS sequence"/>
</dbReference>
<evidence type="ECO:0000313" key="3">
    <source>
        <dbReference type="EMBL" id="CAF1425531.1"/>
    </source>
</evidence>
<dbReference type="EMBL" id="CAJNOM010000416">
    <property type="protein sequence ID" value="CAF1425531.1"/>
    <property type="molecule type" value="Genomic_DNA"/>
</dbReference>
<protein>
    <submittedName>
        <fullName evidence="2">Uncharacterized protein</fullName>
    </submittedName>
</protein>
<dbReference type="AlphaFoldDB" id="A0A815MLL3"/>
<accession>A0A815MLL3</accession>
<evidence type="ECO:0000313" key="1">
    <source>
        <dbReference type="EMBL" id="CAF0817144.1"/>
    </source>
</evidence>
<dbReference type="EMBL" id="CAJNOM010000415">
    <property type="protein sequence ID" value="CAF1424937.1"/>
    <property type="molecule type" value="Genomic_DNA"/>
</dbReference>
<dbReference type="EMBL" id="CAJNOI010000017">
    <property type="protein sequence ID" value="CAF0817144.1"/>
    <property type="molecule type" value="Genomic_DNA"/>
</dbReference>
<evidence type="ECO:0000313" key="4">
    <source>
        <dbReference type="Proteomes" id="UP000663832"/>
    </source>
</evidence>
<name>A0A815MLL3_9BILA</name>
<organism evidence="2 4">
    <name type="scientific">Adineta steineri</name>
    <dbReference type="NCBI Taxonomy" id="433720"/>
    <lineage>
        <taxon>Eukaryota</taxon>
        <taxon>Metazoa</taxon>
        <taxon>Spiralia</taxon>
        <taxon>Gnathifera</taxon>
        <taxon>Rotifera</taxon>
        <taxon>Eurotatoria</taxon>
        <taxon>Bdelloidea</taxon>
        <taxon>Adinetida</taxon>
        <taxon>Adinetidae</taxon>
        <taxon>Adineta</taxon>
    </lineage>
</organism>
<proteinExistence type="predicted"/>